<comment type="caution">
    <text evidence="3">The sequence shown here is derived from an EMBL/GenBank/DDBJ whole genome shotgun (WGS) entry which is preliminary data.</text>
</comment>
<dbReference type="SUPFAM" id="SSF50978">
    <property type="entry name" value="WD40 repeat-like"/>
    <property type="match status" value="1"/>
</dbReference>
<gene>
    <name evidence="3" type="ORF">CVLEPA_LOCUS27919</name>
</gene>
<keyword evidence="4" id="KW-1185">Reference proteome</keyword>
<sequence length="597" mass="65040">MSASAVNMEKVVNRRRFDSNSGRVVTSEQADGQSYFLGDIVNMIHDFSQAYTNTAPVEDKEPIVWAKYFTYSDALGYEDMEDAPTPLLLLLGYPTGMQMWNLMSNGEAQEMFSLRDGPVKTACLLPPPPPLSGYEANDIFADKRPLMAICLATDSKQVFASVSIQSLRNGDQVKKLKFSSDVISVHAGPAPLFVITLVDTIHAYDANTLECLYIINDCYPGTGFITNPIALGSRWLAYSPSLALNKLQSAGGITGAGTQSYVTTMLNAAKKIGSGISVIGNTVQWLAEKSHLKSSAEDTASSQNHRRSASDLAEQESDNRVPGLVAVLDTWKMLQANKNDKNGRKQVIEIDAEKDADGIIIAHFVAHVGQSVAFMEWGPSGKLLATADALGHAFHVFSILPHPGGSPFGAVHHLYTLWRGETLAQVQELRFSWDSRWLTASTLRGTCHIFPIAPYGGQPNVRTHTSNRLVNRASTFHTSAGLNDVHFADLHSASSRFTNSPTHTSYGVLSSQSHHWKKAARSQNPRFPPFPHPVKLQALVRLGPKASANVSGVLRSYSPTSSSHDATPLPPKTADVAIATRFLQTGERIQRKKDRSG</sequence>
<evidence type="ECO:0000256" key="1">
    <source>
        <dbReference type="SAM" id="MobiDB-lite"/>
    </source>
</evidence>
<proteinExistence type="predicted"/>
<dbReference type="InterPro" id="IPR045142">
    <property type="entry name" value="BCAS3-like"/>
</dbReference>
<dbReference type="InterPro" id="IPR048382">
    <property type="entry name" value="BCAS3_WD40"/>
</dbReference>
<evidence type="ECO:0000313" key="4">
    <source>
        <dbReference type="Proteomes" id="UP001642483"/>
    </source>
</evidence>
<dbReference type="EMBL" id="CAWYQH010000141">
    <property type="protein sequence ID" value="CAK8694555.1"/>
    <property type="molecule type" value="Genomic_DNA"/>
</dbReference>
<name>A0ABP0GSN4_CLALP</name>
<evidence type="ECO:0000313" key="3">
    <source>
        <dbReference type="EMBL" id="CAK8694555.1"/>
    </source>
</evidence>
<dbReference type="PANTHER" id="PTHR13268:SF0">
    <property type="entry name" value="BCAS3 MICROTUBULE ASSOCIATED CELL MIGRATION FACTOR"/>
    <property type="match status" value="1"/>
</dbReference>
<protein>
    <recommendedName>
        <fullName evidence="2">BCAS3 WD40 domain-containing protein</fullName>
    </recommendedName>
</protein>
<dbReference type="InterPro" id="IPR036322">
    <property type="entry name" value="WD40_repeat_dom_sf"/>
</dbReference>
<evidence type="ECO:0000259" key="2">
    <source>
        <dbReference type="Pfam" id="PF21034"/>
    </source>
</evidence>
<feature type="region of interest" description="Disordered" evidence="1">
    <location>
        <begin position="294"/>
        <end position="318"/>
    </location>
</feature>
<dbReference type="Proteomes" id="UP001642483">
    <property type="component" value="Unassembled WGS sequence"/>
</dbReference>
<accession>A0ABP0GSN4</accession>
<organism evidence="3 4">
    <name type="scientific">Clavelina lepadiformis</name>
    <name type="common">Light-bulb sea squirt</name>
    <name type="synonym">Ascidia lepadiformis</name>
    <dbReference type="NCBI Taxonomy" id="159417"/>
    <lineage>
        <taxon>Eukaryota</taxon>
        <taxon>Metazoa</taxon>
        <taxon>Chordata</taxon>
        <taxon>Tunicata</taxon>
        <taxon>Ascidiacea</taxon>
        <taxon>Aplousobranchia</taxon>
        <taxon>Clavelinidae</taxon>
        <taxon>Clavelina</taxon>
    </lineage>
</organism>
<dbReference type="Pfam" id="PF21034">
    <property type="entry name" value="BCAS3_WD40"/>
    <property type="match status" value="1"/>
</dbReference>
<dbReference type="PANTHER" id="PTHR13268">
    <property type="entry name" value="BREAST CARCINOMA AMPLIFIED SEQUENCE 3"/>
    <property type="match status" value="1"/>
</dbReference>
<feature type="domain" description="BCAS3 WD40" evidence="2">
    <location>
        <begin position="85"/>
        <end position="512"/>
    </location>
</feature>
<reference evidence="3 4" key="1">
    <citation type="submission" date="2024-02" db="EMBL/GenBank/DDBJ databases">
        <authorList>
            <person name="Daric V."/>
            <person name="Darras S."/>
        </authorList>
    </citation>
    <scope>NUCLEOTIDE SEQUENCE [LARGE SCALE GENOMIC DNA]</scope>
</reference>